<dbReference type="Proteomes" id="UP000009284">
    <property type="component" value="Chromosome"/>
</dbReference>
<keyword evidence="5" id="KW-1185">Reference proteome</keyword>
<reference evidence="4 5" key="2">
    <citation type="journal article" date="2012" name="PLoS ONE">
        <title>Genomic characterization of the taylorella genus.</title>
        <authorList>
            <person name="Hebert L."/>
            <person name="Moumen B."/>
            <person name="Pons N."/>
            <person name="Duquesne F."/>
            <person name="Breuil M.F."/>
            <person name="Goux D."/>
            <person name="Batto J.M."/>
            <person name="Laugier C."/>
            <person name="Renault P."/>
            <person name="Petry S."/>
        </authorList>
    </citation>
    <scope>NUCLEOTIDE SEQUENCE [LARGE SCALE GENOMIC DNA]</scope>
    <source>
        <strain evidence="4 5">MCE3</strain>
    </source>
</reference>
<protein>
    <submittedName>
        <fullName evidence="4">RNA methyltransferase, TrmH family</fullName>
    </submittedName>
</protein>
<dbReference type="InterPro" id="IPR029064">
    <property type="entry name" value="Ribosomal_eL30-like_sf"/>
</dbReference>
<dbReference type="Gene3D" id="3.30.1330.30">
    <property type="match status" value="1"/>
</dbReference>
<feature type="domain" description="tRNA/rRNA methyltransferase SpoU type" evidence="3">
    <location>
        <begin position="109"/>
        <end position="249"/>
    </location>
</feature>
<dbReference type="PANTHER" id="PTHR43191:SF2">
    <property type="entry name" value="RRNA METHYLTRANSFERASE 3, MITOCHONDRIAL"/>
    <property type="match status" value="1"/>
</dbReference>
<dbReference type="GO" id="GO:0006396">
    <property type="term" value="P:RNA processing"/>
    <property type="evidence" value="ECO:0007669"/>
    <property type="project" value="InterPro"/>
</dbReference>
<dbReference type="InterPro" id="IPR001537">
    <property type="entry name" value="SpoU_MeTrfase"/>
</dbReference>
<keyword evidence="2 4" id="KW-0808">Transferase</keyword>
<dbReference type="KEGG" id="tas:TASI_0873"/>
<evidence type="ECO:0000256" key="2">
    <source>
        <dbReference type="ARBA" id="ARBA00022679"/>
    </source>
</evidence>
<evidence type="ECO:0000313" key="5">
    <source>
        <dbReference type="Proteomes" id="UP000009284"/>
    </source>
</evidence>
<keyword evidence="1 4" id="KW-0489">Methyltransferase</keyword>
<dbReference type="InterPro" id="IPR029028">
    <property type="entry name" value="Alpha/beta_knot_MTases"/>
</dbReference>
<dbReference type="InterPro" id="IPR051259">
    <property type="entry name" value="rRNA_Methyltransferase"/>
</dbReference>
<dbReference type="HOGENOM" id="CLU_021322_3_2_4"/>
<dbReference type="SUPFAM" id="SSF55315">
    <property type="entry name" value="L30e-like"/>
    <property type="match status" value="1"/>
</dbReference>
<dbReference type="EMBL" id="CP003059">
    <property type="protein sequence ID" value="AEP36642.1"/>
    <property type="molecule type" value="Genomic_DNA"/>
</dbReference>
<dbReference type="SUPFAM" id="SSF75217">
    <property type="entry name" value="alpha/beta knot"/>
    <property type="match status" value="1"/>
</dbReference>
<dbReference type="PANTHER" id="PTHR43191">
    <property type="entry name" value="RRNA METHYLTRANSFERASE 3"/>
    <property type="match status" value="1"/>
</dbReference>
<dbReference type="OrthoDB" id="9794400at2"/>
<organism evidence="4 5">
    <name type="scientific">Taylorella asinigenitalis (strain MCE3)</name>
    <dbReference type="NCBI Taxonomy" id="1008459"/>
    <lineage>
        <taxon>Bacteria</taxon>
        <taxon>Pseudomonadati</taxon>
        <taxon>Pseudomonadota</taxon>
        <taxon>Betaproteobacteria</taxon>
        <taxon>Burkholderiales</taxon>
        <taxon>Alcaligenaceae</taxon>
        <taxon>Taylorella</taxon>
    </lineage>
</organism>
<evidence type="ECO:0000256" key="1">
    <source>
        <dbReference type="ARBA" id="ARBA00022603"/>
    </source>
</evidence>
<dbReference type="Gene3D" id="3.40.1280.10">
    <property type="match status" value="1"/>
</dbReference>
<reference key="1">
    <citation type="submission" date="2011-09" db="EMBL/GenBank/DDBJ databases">
        <title>Genomic characterization of the Taylorella genus.</title>
        <authorList>
            <person name="Hebert L."/>
            <person name="Moumen B."/>
            <person name="Pons N."/>
            <person name="Duquesne F."/>
            <person name="Breuil M.-F."/>
            <person name="Goux D."/>
            <person name="Batto J.-M."/>
            <person name="Renault P."/>
            <person name="Laugier C."/>
            <person name="Petry S."/>
        </authorList>
    </citation>
    <scope>NUCLEOTIDE SEQUENCE</scope>
    <source>
        <strain>MCE3</strain>
    </source>
</reference>
<proteinExistence type="predicted"/>
<dbReference type="CDD" id="cd18095">
    <property type="entry name" value="SpoU-like_rRNA-MTase"/>
    <property type="match status" value="1"/>
</dbReference>
<dbReference type="Pfam" id="PF00588">
    <property type="entry name" value="SpoU_methylase"/>
    <property type="match status" value="1"/>
</dbReference>
<dbReference type="GO" id="GO:0008173">
    <property type="term" value="F:RNA methyltransferase activity"/>
    <property type="evidence" value="ECO:0007669"/>
    <property type="project" value="InterPro"/>
</dbReference>
<accession>G4Q9M6</accession>
<dbReference type="GO" id="GO:0003723">
    <property type="term" value="F:RNA binding"/>
    <property type="evidence" value="ECO:0007669"/>
    <property type="project" value="InterPro"/>
</dbReference>
<dbReference type="GO" id="GO:0032259">
    <property type="term" value="P:methylation"/>
    <property type="evidence" value="ECO:0007669"/>
    <property type="project" value="UniProtKB-KW"/>
</dbReference>
<evidence type="ECO:0000313" key="4">
    <source>
        <dbReference type="EMBL" id="AEP36642.1"/>
    </source>
</evidence>
<dbReference type="AlphaFoldDB" id="G4Q9M6"/>
<dbReference type="InterPro" id="IPR029026">
    <property type="entry name" value="tRNA_m1G_MTases_N"/>
</dbReference>
<sequence length="258" mass="29086">MEIIKSKDNPFYKNLIKIMNSKVPQYVLLEGPHLYEQWVASNKPIECIICSESFIEKNSKFLSFFKSEVRCVSDALFSQLSDVVSNQGLMILVKYSIGQKNDLDFTQSIVMLDGVQDPGNIGTILRTCLAVNIHQVIMNDKCANAWSSKVIRSAQGAHAFIDIYRLNLIEIIELPKIRDEYEVIATLISEEAKSLYKLNLNKKIAWIFGNEGAGISKEVCSKVDTSIMIPMESEIESLNVGVAASVCLYEQYRQKLSQ</sequence>
<name>G4Q9M6_TAYAM</name>
<dbReference type="RefSeq" id="WP_014111538.1">
    <property type="nucleotide sequence ID" value="NC_016043.1"/>
</dbReference>
<dbReference type="STRING" id="1008459.TASI_0873"/>
<evidence type="ECO:0000259" key="3">
    <source>
        <dbReference type="Pfam" id="PF00588"/>
    </source>
</evidence>
<dbReference type="eggNOG" id="COG0566">
    <property type="taxonomic scope" value="Bacteria"/>
</dbReference>
<gene>
    <name evidence="4" type="ordered locus">TASI_0873</name>
</gene>